<evidence type="ECO:0000256" key="2">
    <source>
        <dbReference type="ARBA" id="ARBA00022448"/>
    </source>
</evidence>
<keyword evidence="3" id="KW-1003">Cell membrane</keyword>
<keyword evidence="9" id="KW-1185">Reference proteome</keyword>
<comment type="caution">
    <text evidence="8">The sequence shown here is derived from an EMBL/GenBank/DDBJ whole genome shotgun (WGS) entry which is preliminary data.</text>
</comment>
<evidence type="ECO:0000256" key="5">
    <source>
        <dbReference type="ARBA" id="ARBA00022989"/>
    </source>
</evidence>
<proteinExistence type="predicted"/>
<organism evidence="8 9">
    <name type="scientific">Haloferax profundi</name>
    <dbReference type="NCBI Taxonomy" id="1544718"/>
    <lineage>
        <taxon>Archaea</taxon>
        <taxon>Methanobacteriati</taxon>
        <taxon>Methanobacteriota</taxon>
        <taxon>Stenosarchaea group</taxon>
        <taxon>Halobacteria</taxon>
        <taxon>Halobacteriales</taxon>
        <taxon>Haloferacaceae</taxon>
        <taxon>Haloferax</taxon>
    </lineage>
</organism>
<dbReference type="RefSeq" id="WP_058571570.1">
    <property type="nucleotide sequence ID" value="NZ_LOPV01000107.1"/>
</dbReference>
<feature type="transmembrane region" description="Helical" evidence="7">
    <location>
        <begin position="31"/>
        <end position="51"/>
    </location>
</feature>
<evidence type="ECO:0000256" key="6">
    <source>
        <dbReference type="ARBA" id="ARBA00023136"/>
    </source>
</evidence>
<dbReference type="EMBL" id="LOPV01000107">
    <property type="protein sequence ID" value="KTG29286.1"/>
    <property type="molecule type" value="Genomic_DNA"/>
</dbReference>
<dbReference type="Pfam" id="PF00893">
    <property type="entry name" value="Multi_Drug_Res"/>
    <property type="match status" value="1"/>
</dbReference>
<evidence type="ECO:0000256" key="7">
    <source>
        <dbReference type="SAM" id="Phobius"/>
    </source>
</evidence>
<dbReference type="Gene3D" id="1.10.3730.20">
    <property type="match status" value="1"/>
</dbReference>
<sequence>MNQQTAWLVLVGAAVFETAWAIGLEYADGFTNLRASVFVVVTLAISMAGLAKAVEVLPVGTAYAVWTGIGAVGTVLLGIVLFDESTSVIRLACIVAIVAGVVGLRVTA</sequence>
<dbReference type="InterPro" id="IPR000390">
    <property type="entry name" value="Small_drug/metabolite_transptr"/>
</dbReference>
<evidence type="ECO:0000256" key="3">
    <source>
        <dbReference type="ARBA" id="ARBA00022475"/>
    </source>
</evidence>
<keyword evidence="5 7" id="KW-1133">Transmembrane helix</keyword>
<keyword evidence="6 7" id="KW-0472">Membrane</keyword>
<evidence type="ECO:0000256" key="4">
    <source>
        <dbReference type="ARBA" id="ARBA00022692"/>
    </source>
</evidence>
<evidence type="ECO:0000256" key="1">
    <source>
        <dbReference type="ARBA" id="ARBA00004651"/>
    </source>
</evidence>
<feature type="transmembrane region" description="Helical" evidence="7">
    <location>
        <begin position="63"/>
        <end position="82"/>
    </location>
</feature>
<evidence type="ECO:0000313" key="8">
    <source>
        <dbReference type="EMBL" id="KTG29286.1"/>
    </source>
</evidence>
<dbReference type="GO" id="GO:0022857">
    <property type="term" value="F:transmembrane transporter activity"/>
    <property type="evidence" value="ECO:0007669"/>
    <property type="project" value="InterPro"/>
</dbReference>
<accession>A0A0W1SSB9</accession>
<dbReference type="PANTHER" id="PTHR30561:SF0">
    <property type="entry name" value="GUANIDINIUM EXPORTER"/>
    <property type="match status" value="1"/>
</dbReference>
<dbReference type="FunFam" id="1.10.3730.20:FF:000001">
    <property type="entry name" value="Quaternary ammonium compound resistance transporter SugE"/>
    <property type="match status" value="1"/>
</dbReference>
<dbReference type="GO" id="GO:0005886">
    <property type="term" value="C:plasma membrane"/>
    <property type="evidence" value="ECO:0007669"/>
    <property type="project" value="UniProtKB-SubCell"/>
</dbReference>
<name>A0A0W1SSB9_9EURY</name>
<dbReference type="OrthoDB" id="121740at2157"/>
<evidence type="ECO:0000313" key="9">
    <source>
        <dbReference type="Proteomes" id="UP000053157"/>
    </source>
</evidence>
<protein>
    <submittedName>
        <fullName evidence="8">Ligand-binding protein SH3</fullName>
    </submittedName>
</protein>
<keyword evidence="2" id="KW-0813">Transport</keyword>
<dbReference type="InterPro" id="IPR037185">
    <property type="entry name" value="EmrE-like"/>
</dbReference>
<dbReference type="PANTHER" id="PTHR30561">
    <property type="entry name" value="SMR FAMILY PROTON-DEPENDENT DRUG EFFLUX TRANSPORTER SUGE"/>
    <property type="match status" value="1"/>
</dbReference>
<keyword evidence="4 7" id="KW-0812">Transmembrane</keyword>
<dbReference type="SUPFAM" id="SSF103481">
    <property type="entry name" value="Multidrug resistance efflux transporter EmrE"/>
    <property type="match status" value="1"/>
</dbReference>
<feature type="transmembrane region" description="Helical" evidence="7">
    <location>
        <begin position="88"/>
        <end position="107"/>
    </location>
</feature>
<dbReference type="InterPro" id="IPR045324">
    <property type="entry name" value="Small_multidrug_res"/>
</dbReference>
<gene>
    <name evidence="8" type="ORF">AUR66_10945</name>
</gene>
<dbReference type="Proteomes" id="UP000053157">
    <property type="component" value="Unassembled WGS sequence"/>
</dbReference>
<dbReference type="AlphaFoldDB" id="A0A0W1SSB9"/>
<comment type="subcellular location">
    <subcellularLocation>
        <location evidence="1">Cell membrane</location>
        <topology evidence="1">Multi-pass membrane protein</topology>
    </subcellularLocation>
</comment>
<reference evidence="8 9" key="1">
    <citation type="submission" date="2015-12" db="EMBL/GenBank/DDBJ databases">
        <title>Haloferax profundi sp. nov. isolated from the Discovery deep brine-seawater interface in the Red Sea.</title>
        <authorList>
            <person name="Zhang G."/>
            <person name="Stingl U."/>
            <person name="Rashid M."/>
        </authorList>
    </citation>
    <scope>NUCLEOTIDE SEQUENCE [LARGE SCALE GENOMIC DNA]</scope>
    <source>
        <strain evidence="8 9">SB29</strain>
    </source>
</reference>